<comment type="caution">
    <text evidence="1">The sequence shown here is derived from an EMBL/GenBank/DDBJ whole genome shotgun (WGS) entry which is preliminary data.</text>
</comment>
<dbReference type="Proteomes" id="UP000295793">
    <property type="component" value="Unassembled WGS sequence"/>
</dbReference>
<organism evidence="1 2">
    <name type="scientific">Reinekea marinisedimentorum</name>
    <dbReference type="NCBI Taxonomy" id="230495"/>
    <lineage>
        <taxon>Bacteria</taxon>
        <taxon>Pseudomonadati</taxon>
        <taxon>Pseudomonadota</taxon>
        <taxon>Gammaproteobacteria</taxon>
        <taxon>Oceanospirillales</taxon>
        <taxon>Saccharospirillaceae</taxon>
        <taxon>Reinekea</taxon>
    </lineage>
</organism>
<reference evidence="1 2" key="1">
    <citation type="submission" date="2019-03" db="EMBL/GenBank/DDBJ databases">
        <title>Genomic Encyclopedia of Archaeal and Bacterial Type Strains, Phase II (KMG-II): from individual species to whole genera.</title>
        <authorList>
            <person name="Goeker M."/>
        </authorList>
    </citation>
    <scope>NUCLEOTIDE SEQUENCE [LARGE SCALE GENOMIC DNA]</scope>
    <source>
        <strain evidence="1 2">DSM 15388</strain>
    </source>
</reference>
<name>A0A4R3I0J2_9GAMM</name>
<keyword evidence="2" id="KW-1185">Reference proteome</keyword>
<dbReference type="EMBL" id="SLZR01000013">
    <property type="protein sequence ID" value="TCS39048.1"/>
    <property type="molecule type" value="Genomic_DNA"/>
</dbReference>
<dbReference type="AlphaFoldDB" id="A0A4R3I0J2"/>
<accession>A0A4R3I0J2</accession>
<evidence type="ECO:0000313" key="2">
    <source>
        <dbReference type="Proteomes" id="UP000295793"/>
    </source>
</evidence>
<evidence type="ECO:0000313" key="1">
    <source>
        <dbReference type="EMBL" id="TCS39048.1"/>
    </source>
</evidence>
<protein>
    <submittedName>
        <fullName evidence="1">Uncharacterized protein</fullName>
    </submittedName>
</protein>
<proteinExistence type="predicted"/>
<sequence>MIESYVTFIFRVPAKDLEKWKSIVNDLKDGHFGARLEDHFEYFGEEAEGLLCDVMDTWEEYPNQKGCISAENSFVKGDEIHVELIGASALSESTPLLKKLFVTCGVSFISDSLIDEGYMSED</sequence>
<gene>
    <name evidence="1" type="ORF">BCF53_11395</name>
</gene>
<dbReference type="RefSeq" id="WP_132702555.1">
    <property type="nucleotide sequence ID" value="NZ_SLZR01000013.1"/>
</dbReference>